<organism evidence="1">
    <name type="scientific">marine sediment metagenome</name>
    <dbReference type="NCBI Taxonomy" id="412755"/>
    <lineage>
        <taxon>unclassified sequences</taxon>
        <taxon>metagenomes</taxon>
        <taxon>ecological metagenomes</taxon>
    </lineage>
</organism>
<sequence>MTGLGLLRVGLLEVLFFMSKFKNNIIAGLVCLVCLLVLAPTCASEDDEPVVEMAQCVTQHDFWTYSQQNCQGTITAIETGPTSCYETLPGYCLPIDERPICDGCLMCSHFTITIRDGGCP</sequence>
<reference evidence="1" key="1">
    <citation type="journal article" date="2015" name="Nature">
        <title>Complex archaea that bridge the gap between prokaryotes and eukaryotes.</title>
        <authorList>
            <person name="Spang A."/>
            <person name="Saw J.H."/>
            <person name="Jorgensen S.L."/>
            <person name="Zaremba-Niedzwiedzka K."/>
            <person name="Martijn J."/>
            <person name="Lind A.E."/>
            <person name="van Eijk R."/>
            <person name="Schleper C."/>
            <person name="Guy L."/>
            <person name="Ettema T.J."/>
        </authorList>
    </citation>
    <scope>NUCLEOTIDE SEQUENCE</scope>
</reference>
<name>A0A0F9JUB4_9ZZZZ</name>
<gene>
    <name evidence="1" type="ORF">LCGC14_1411370</name>
</gene>
<proteinExistence type="predicted"/>
<comment type="caution">
    <text evidence="1">The sequence shown here is derived from an EMBL/GenBank/DDBJ whole genome shotgun (WGS) entry which is preliminary data.</text>
</comment>
<dbReference type="AlphaFoldDB" id="A0A0F9JUB4"/>
<accession>A0A0F9JUB4</accession>
<evidence type="ECO:0000313" key="1">
    <source>
        <dbReference type="EMBL" id="KKM73364.1"/>
    </source>
</evidence>
<protein>
    <submittedName>
        <fullName evidence="1">Uncharacterized protein</fullName>
    </submittedName>
</protein>
<dbReference type="EMBL" id="LAZR01009313">
    <property type="protein sequence ID" value="KKM73364.1"/>
    <property type="molecule type" value="Genomic_DNA"/>
</dbReference>